<dbReference type="InterPro" id="IPR011990">
    <property type="entry name" value="TPR-like_helical_dom_sf"/>
</dbReference>
<dbReference type="SUPFAM" id="SSF48452">
    <property type="entry name" value="TPR-like"/>
    <property type="match status" value="1"/>
</dbReference>
<dbReference type="InterPro" id="IPR036388">
    <property type="entry name" value="WH-like_DNA-bd_sf"/>
</dbReference>
<reference evidence="1 2" key="1">
    <citation type="submission" date="2023-04" db="EMBL/GenBank/DDBJ databases">
        <title>Complete genome sequence of Alisedimentitalea scapharcae.</title>
        <authorList>
            <person name="Rong J.-C."/>
            <person name="Yi M.-L."/>
            <person name="Zhao Q."/>
        </authorList>
    </citation>
    <scope>NUCLEOTIDE SEQUENCE [LARGE SCALE GENOMIC DNA]</scope>
    <source>
        <strain evidence="1 2">KCTC 42119</strain>
    </source>
</reference>
<dbReference type="Gene3D" id="3.40.50.10070">
    <property type="entry name" value="TolB, N-terminal domain"/>
    <property type="match status" value="1"/>
</dbReference>
<sequence>MKSLLHIRLYGTFLVRLADGKVVQLGAKHQALLGLLSSASDGVRTRSFLENHLWSLAQPEQAKASLRTALSTLRRNLGPEAGALLSANRERVILDMDRVEVEEGAGPFMEGFALPHEEQFSLWIAQMRGPEDAGAVHHAATIGAVGDQGRIGVEALLPSIAVLPFANRASAGGGNPLGSILAEEMSRLLSRSQGFSVTSYLTTRQFNPTTALTGDIAQTCGVQYLLTGSVIVSGQAFRLTADLQDATRERVLWSRDYSGNVTELLAGDPSSLLELTGHIGRTAVGEALRMTTFRPLEQLESHTLLMAGISLLQDMRAHRFNSAHELFTLLVQREPNHPLTLTWLGFWHVMRVQKGLSPDRDQDARMGGELADKALQIDPGFSLALTLKGMVQSHLNGRFDLAAHSYDLAIQDNPNEALALLLKGAMRAFQDAPQDAVKLTDAARRLSPLDPQGYYFDALSATAQLAAHNFDQAVFLADRSLQVNQAYPSTLRTKAIALEMSGQGDKARKVVHDLMKITPQFTVGQYLREHPAVSFQVGRDWAKALQAAGVPE</sequence>
<evidence type="ECO:0000313" key="2">
    <source>
        <dbReference type="Proteomes" id="UP001623232"/>
    </source>
</evidence>
<protein>
    <submittedName>
        <fullName evidence="1">Transcriptional regulator</fullName>
    </submittedName>
</protein>
<dbReference type="InterPro" id="IPR016032">
    <property type="entry name" value="Sig_transdc_resp-reg_C-effctor"/>
</dbReference>
<keyword evidence="2" id="KW-1185">Reference proteome</keyword>
<dbReference type="SUPFAM" id="SSF46894">
    <property type="entry name" value="C-terminal effector domain of the bipartite response regulators"/>
    <property type="match status" value="1"/>
</dbReference>
<dbReference type="Gene3D" id="1.10.10.10">
    <property type="entry name" value="Winged helix-like DNA-binding domain superfamily/Winged helix DNA-binding domain"/>
    <property type="match status" value="1"/>
</dbReference>
<dbReference type="Gene3D" id="1.25.40.10">
    <property type="entry name" value="Tetratricopeptide repeat domain"/>
    <property type="match status" value="1"/>
</dbReference>
<evidence type="ECO:0000313" key="1">
    <source>
        <dbReference type="EMBL" id="WZK88317.1"/>
    </source>
</evidence>
<gene>
    <name evidence="1" type="ORF">QEZ52_17195</name>
</gene>
<organism evidence="1 2">
    <name type="scientific">Aliisedimentitalea scapharcae</name>
    <dbReference type="NCBI Taxonomy" id="1524259"/>
    <lineage>
        <taxon>Bacteria</taxon>
        <taxon>Pseudomonadati</taxon>
        <taxon>Pseudomonadota</taxon>
        <taxon>Alphaproteobacteria</taxon>
        <taxon>Rhodobacterales</taxon>
        <taxon>Roseobacteraceae</taxon>
        <taxon>Aliisedimentitalea</taxon>
    </lineage>
</organism>
<name>A0ABZ2XQY0_9RHOB</name>
<accession>A0ABZ2XQY0</accession>
<dbReference type="RefSeq" id="WP_406645702.1">
    <property type="nucleotide sequence ID" value="NZ_CP123584.1"/>
</dbReference>
<dbReference type="EMBL" id="CP123584">
    <property type="protein sequence ID" value="WZK88317.1"/>
    <property type="molecule type" value="Genomic_DNA"/>
</dbReference>
<proteinExistence type="predicted"/>
<dbReference type="Proteomes" id="UP001623232">
    <property type="component" value="Chromosome"/>
</dbReference>